<dbReference type="GO" id="GO:0006355">
    <property type="term" value="P:regulation of DNA-templated transcription"/>
    <property type="evidence" value="ECO:0007669"/>
    <property type="project" value="InterPro"/>
</dbReference>
<evidence type="ECO:0000259" key="9">
    <source>
        <dbReference type="PROSITE" id="PS50113"/>
    </source>
</evidence>
<dbReference type="PROSITE" id="PS50112">
    <property type="entry name" value="PAS"/>
    <property type="match status" value="2"/>
</dbReference>
<dbReference type="Pfam" id="PF00989">
    <property type="entry name" value="PAS"/>
    <property type="match status" value="1"/>
</dbReference>
<dbReference type="CDD" id="cd00156">
    <property type="entry name" value="REC"/>
    <property type="match status" value="1"/>
</dbReference>
<feature type="domain" description="PAC" evidence="9">
    <location>
        <begin position="348"/>
        <end position="400"/>
    </location>
</feature>
<dbReference type="InterPro" id="IPR029016">
    <property type="entry name" value="GAF-like_dom_sf"/>
</dbReference>
<dbReference type="InterPro" id="IPR011006">
    <property type="entry name" value="CheY-like_superfamily"/>
</dbReference>
<gene>
    <name evidence="10" type="ORF">H1P_5440001</name>
</gene>
<keyword evidence="11" id="KW-1185">Reference proteome</keyword>
<dbReference type="SUPFAM" id="SSF52172">
    <property type="entry name" value="CheY-like"/>
    <property type="match status" value="1"/>
</dbReference>
<proteinExistence type="predicted"/>
<keyword evidence="3 6" id="KW-0597">Phosphoprotein</keyword>
<dbReference type="RefSeq" id="WP_144875702.1">
    <property type="nucleotide sequence ID" value="NZ_LR214278.1"/>
</dbReference>
<evidence type="ECO:0000256" key="3">
    <source>
        <dbReference type="ARBA" id="ARBA00022553"/>
    </source>
</evidence>
<evidence type="ECO:0000256" key="2">
    <source>
        <dbReference type="ARBA" id="ARBA00012438"/>
    </source>
</evidence>
<evidence type="ECO:0000259" key="7">
    <source>
        <dbReference type="PROSITE" id="PS50110"/>
    </source>
</evidence>
<dbReference type="Gene3D" id="3.40.50.2300">
    <property type="match status" value="1"/>
</dbReference>
<dbReference type="SMART" id="SM00086">
    <property type="entry name" value="PAC"/>
    <property type="match status" value="2"/>
</dbReference>
<dbReference type="InterPro" id="IPR000014">
    <property type="entry name" value="PAS"/>
</dbReference>
<organism evidence="10 11">
    <name type="scientific">Hyella patelloides LEGE 07179</name>
    <dbReference type="NCBI Taxonomy" id="945734"/>
    <lineage>
        <taxon>Bacteria</taxon>
        <taxon>Bacillati</taxon>
        <taxon>Cyanobacteriota</taxon>
        <taxon>Cyanophyceae</taxon>
        <taxon>Pleurocapsales</taxon>
        <taxon>Hyellaceae</taxon>
        <taxon>Hyella</taxon>
    </lineage>
</organism>
<evidence type="ECO:0000256" key="5">
    <source>
        <dbReference type="ARBA" id="ARBA00022777"/>
    </source>
</evidence>
<reference evidence="10 11" key="1">
    <citation type="submission" date="2019-01" db="EMBL/GenBank/DDBJ databases">
        <authorList>
            <person name="Brito A."/>
        </authorList>
    </citation>
    <scope>NUCLEOTIDE SEQUENCE [LARGE SCALE GENOMIC DNA]</scope>
    <source>
        <strain evidence="10">1</strain>
    </source>
</reference>
<keyword evidence="4" id="KW-0808">Transferase</keyword>
<dbReference type="PROSITE" id="PS50113">
    <property type="entry name" value="PAC"/>
    <property type="match status" value="1"/>
</dbReference>
<evidence type="ECO:0000313" key="11">
    <source>
        <dbReference type="Proteomes" id="UP000320055"/>
    </source>
</evidence>
<feature type="domain" description="PAS" evidence="8">
    <location>
        <begin position="144"/>
        <end position="217"/>
    </location>
</feature>
<feature type="domain" description="Response regulatory" evidence="7">
    <location>
        <begin position="9"/>
        <end position="126"/>
    </location>
</feature>
<dbReference type="InterPro" id="IPR000700">
    <property type="entry name" value="PAS-assoc_C"/>
</dbReference>
<dbReference type="SMART" id="SM00448">
    <property type="entry name" value="REC"/>
    <property type="match status" value="1"/>
</dbReference>
<dbReference type="AlphaFoldDB" id="A0A563W071"/>
<name>A0A563W071_9CYAN</name>
<evidence type="ECO:0000313" key="10">
    <source>
        <dbReference type="EMBL" id="VEP17079.1"/>
    </source>
</evidence>
<accession>A0A563W071</accession>
<keyword evidence="5" id="KW-0418">Kinase</keyword>
<dbReference type="InterPro" id="IPR013655">
    <property type="entry name" value="PAS_fold_3"/>
</dbReference>
<dbReference type="EC" id="2.7.13.3" evidence="2"/>
<dbReference type="NCBIfam" id="TIGR00229">
    <property type="entry name" value="sensory_box"/>
    <property type="match status" value="2"/>
</dbReference>
<sequence>MQQITRTIQVLLIEDSLTDAVLLERVFAGMAHAKFDLKRVEKLNKGIKTLKKGNFDIVLLDLSLPDSWGLESLKKIQNVTTKVPIIVLTGTDNDEVAIAALREGAQDYLIKDNNISGEIFSSLLKRSIAHAIERKQIMEQLRHSEALYRGVIEDQTEFICRFLPSGKISFVNQAFSRYLGQTSTELLTQNFFFLIAKEDTSLVRLSISSLNREIPNAIVEFRSNRQQEFCWQQWNVRAIFRKQELVEYQAVGQDISDRKQAETEKTRLIASLHESKERFRVVTNSAPVLIWMTDNKGKLTFVNQFWLDFTGKNLEQALTEDWIINVYFEDRRNCQLTYRNALQNREYFALEYRFLDHQGEYRWIFTTGVPRFDSKGQFAGFVCSGIDISERKKTENLLAQQAKRNYILAEITKHIHESLELNTILETATGRK</sequence>
<dbReference type="Proteomes" id="UP000320055">
    <property type="component" value="Unassembled WGS sequence"/>
</dbReference>
<dbReference type="OrthoDB" id="9815750at2"/>
<dbReference type="InterPro" id="IPR035965">
    <property type="entry name" value="PAS-like_dom_sf"/>
</dbReference>
<evidence type="ECO:0000256" key="6">
    <source>
        <dbReference type="PROSITE-ProRule" id="PRU00169"/>
    </source>
</evidence>
<evidence type="ECO:0000259" key="8">
    <source>
        <dbReference type="PROSITE" id="PS50112"/>
    </source>
</evidence>
<protein>
    <recommendedName>
        <fullName evidence="2">histidine kinase</fullName>
        <ecNumber evidence="2">2.7.13.3</ecNumber>
    </recommendedName>
</protein>
<dbReference type="InterPro" id="IPR001610">
    <property type="entry name" value="PAC"/>
</dbReference>
<dbReference type="InterPro" id="IPR052162">
    <property type="entry name" value="Sensor_kinase/Photoreceptor"/>
</dbReference>
<dbReference type="FunFam" id="3.30.450.20:FF:000099">
    <property type="entry name" value="Sensory box sensor histidine kinase"/>
    <property type="match status" value="1"/>
</dbReference>
<feature type="domain" description="PAS" evidence="8">
    <location>
        <begin position="275"/>
        <end position="345"/>
    </location>
</feature>
<dbReference type="GO" id="GO:0000160">
    <property type="term" value="P:phosphorelay signal transduction system"/>
    <property type="evidence" value="ECO:0007669"/>
    <property type="project" value="InterPro"/>
</dbReference>
<comment type="catalytic activity">
    <reaction evidence="1">
        <text>ATP + protein L-histidine = ADP + protein N-phospho-L-histidine.</text>
        <dbReference type="EC" id="2.7.13.3"/>
    </reaction>
</comment>
<dbReference type="InterPro" id="IPR001789">
    <property type="entry name" value="Sig_transdc_resp-reg_receiver"/>
</dbReference>
<feature type="modified residue" description="4-aspartylphosphate" evidence="6">
    <location>
        <position position="61"/>
    </location>
</feature>
<dbReference type="Pfam" id="PF08447">
    <property type="entry name" value="PAS_3"/>
    <property type="match status" value="1"/>
</dbReference>
<dbReference type="SMART" id="SM00091">
    <property type="entry name" value="PAS"/>
    <property type="match status" value="2"/>
</dbReference>
<dbReference type="PROSITE" id="PS50110">
    <property type="entry name" value="RESPONSE_REGULATORY"/>
    <property type="match status" value="1"/>
</dbReference>
<dbReference type="Gene3D" id="3.30.450.40">
    <property type="match status" value="1"/>
</dbReference>
<dbReference type="Pfam" id="PF00072">
    <property type="entry name" value="Response_reg"/>
    <property type="match status" value="1"/>
</dbReference>
<dbReference type="GO" id="GO:0004673">
    <property type="term" value="F:protein histidine kinase activity"/>
    <property type="evidence" value="ECO:0007669"/>
    <property type="project" value="UniProtKB-EC"/>
</dbReference>
<dbReference type="EMBL" id="CAACVJ010000495">
    <property type="protein sequence ID" value="VEP17079.1"/>
    <property type="molecule type" value="Genomic_DNA"/>
</dbReference>
<evidence type="ECO:0000256" key="4">
    <source>
        <dbReference type="ARBA" id="ARBA00022679"/>
    </source>
</evidence>
<evidence type="ECO:0000256" key="1">
    <source>
        <dbReference type="ARBA" id="ARBA00000085"/>
    </source>
</evidence>
<dbReference type="Gene3D" id="3.30.450.20">
    <property type="entry name" value="PAS domain"/>
    <property type="match status" value="2"/>
</dbReference>
<dbReference type="PANTHER" id="PTHR43304:SF1">
    <property type="entry name" value="PAC DOMAIN-CONTAINING PROTEIN"/>
    <property type="match status" value="1"/>
</dbReference>
<dbReference type="CDD" id="cd00130">
    <property type="entry name" value="PAS"/>
    <property type="match status" value="2"/>
</dbReference>
<dbReference type="PANTHER" id="PTHR43304">
    <property type="entry name" value="PHYTOCHROME-LIKE PROTEIN CPH1"/>
    <property type="match status" value="1"/>
</dbReference>
<dbReference type="SUPFAM" id="SSF55785">
    <property type="entry name" value="PYP-like sensor domain (PAS domain)"/>
    <property type="match status" value="2"/>
</dbReference>
<dbReference type="InterPro" id="IPR013767">
    <property type="entry name" value="PAS_fold"/>
</dbReference>